<feature type="transmembrane region" description="Helical" evidence="2">
    <location>
        <begin position="289"/>
        <end position="307"/>
    </location>
</feature>
<accession>A0A9Q1EAH4</accession>
<feature type="region of interest" description="Disordered" evidence="1">
    <location>
        <begin position="1"/>
        <end position="92"/>
    </location>
</feature>
<gene>
    <name evidence="3" type="ORF">SKAU_G00407910</name>
</gene>
<feature type="transmembrane region" description="Helical" evidence="2">
    <location>
        <begin position="341"/>
        <end position="362"/>
    </location>
</feature>
<dbReference type="AlphaFoldDB" id="A0A9Q1EAH4"/>
<sequence>MAEPQTLGQYQQEEDGEVPVSSARLEPSTLQWPGDKETRKEGERGVVATEKEDAGKERGKGRVESVSSLRRGQGSRTESELGGRGSKMEGGWTEVEKAKEAEANDKMALDGLMTEEDRDTANWMPEKAAQVFSPNVTILRPSMKYKDPGYSAAFRADGTEKNPLLSPQGTPLDAYYHDWSTDSNTSKCSCTGRDVLKLGASVLAAAVIFPFLVWGGYAFLPFDAPVLNTAPLRLVYTLRCSVFAAVPIVLGVLVLGLSRLRFRSMKPLYEGGAQNREVGVHWRYVSDSLSLFLLYFLHLATMATYVSQDLLKLVPLLTIVFAFGRLVYWVSVALQSPVRGVGFGLSFLPILAMMGANLYFIFTLEGGGGIFALEPPPTPAPPRGRWWGVRGGTAFRFGREGELGMLRYLLWT</sequence>
<evidence type="ECO:0008006" key="5">
    <source>
        <dbReference type="Google" id="ProtNLM"/>
    </source>
</evidence>
<feature type="compositionally biased region" description="Polar residues" evidence="1">
    <location>
        <begin position="65"/>
        <end position="76"/>
    </location>
</feature>
<dbReference type="GO" id="GO:0005765">
    <property type="term" value="C:lysosomal membrane"/>
    <property type="evidence" value="ECO:0007669"/>
    <property type="project" value="TreeGrafter"/>
</dbReference>
<feature type="transmembrane region" description="Helical" evidence="2">
    <location>
        <begin position="313"/>
        <end position="334"/>
    </location>
</feature>
<name>A0A9Q1EAH4_SYNKA</name>
<proteinExistence type="predicted"/>
<keyword evidence="2" id="KW-0812">Transmembrane</keyword>
<dbReference type="GO" id="GO:0045055">
    <property type="term" value="P:regulated exocytosis"/>
    <property type="evidence" value="ECO:0007669"/>
    <property type="project" value="TreeGrafter"/>
</dbReference>
<feature type="transmembrane region" description="Helical" evidence="2">
    <location>
        <begin position="195"/>
        <end position="214"/>
    </location>
</feature>
<organism evidence="3 4">
    <name type="scientific">Synaphobranchus kaupii</name>
    <name type="common">Kaup's arrowtooth eel</name>
    <dbReference type="NCBI Taxonomy" id="118154"/>
    <lineage>
        <taxon>Eukaryota</taxon>
        <taxon>Metazoa</taxon>
        <taxon>Chordata</taxon>
        <taxon>Craniata</taxon>
        <taxon>Vertebrata</taxon>
        <taxon>Euteleostomi</taxon>
        <taxon>Actinopterygii</taxon>
        <taxon>Neopterygii</taxon>
        <taxon>Teleostei</taxon>
        <taxon>Anguilliformes</taxon>
        <taxon>Synaphobranchidae</taxon>
        <taxon>Synaphobranchus</taxon>
    </lineage>
</organism>
<dbReference type="OrthoDB" id="8887147at2759"/>
<dbReference type="EMBL" id="JAINUF010000021">
    <property type="protein sequence ID" value="KAJ8335152.1"/>
    <property type="molecule type" value="Genomic_DNA"/>
</dbReference>
<evidence type="ECO:0000313" key="4">
    <source>
        <dbReference type="Proteomes" id="UP001152622"/>
    </source>
</evidence>
<dbReference type="PANTHER" id="PTHR31004:SF4">
    <property type="entry name" value="TRANSMEMBRANE PROTEIN 79"/>
    <property type="match status" value="1"/>
</dbReference>
<dbReference type="Proteomes" id="UP001152622">
    <property type="component" value="Chromosome 21"/>
</dbReference>
<evidence type="ECO:0000256" key="2">
    <source>
        <dbReference type="SAM" id="Phobius"/>
    </source>
</evidence>
<comment type="caution">
    <text evidence="3">The sequence shown here is derived from an EMBL/GenBank/DDBJ whole genome shotgun (WGS) entry which is preliminary data.</text>
</comment>
<keyword evidence="2" id="KW-1133">Transmembrane helix</keyword>
<dbReference type="PANTHER" id="PTHR31004">
    <property type="entry name" value="TRANSMEMBRANE PROTEIN 79"/>
    <property type="match status" value="1"/>
</dbReference>
<feature type="compositionally biased region" description="Basic and acidic residues" evidence="1">
    <location>
        <begin position="34"/>
        <end position="63"/>
    </location>
</feature>
<evidence type="ECO:0000313" key="3">
    <source>
        <dbReference type="EMBL" id="KAJ8335152.1"/>
    </source>
</evidence>
<feature type="transmembrane region" description="Helical" evidence="2">
    <location>
        <begin position="234"/>
        <end position="257"/>
    </location>
</feature>
<protein>
    <recommendedName>
        <fullName evidence="5">Transmembrane protein 79</fullName>
    </recommendedName>
</protein>
<reference evidence="3" key="1">
    <citation type="journal article" date="2023" name="Science">
        <title>Genome structures resolve the early diversification of teleost fishes.</title>
        <authorList>
            <person name="Parey E."/>
            <person name="Louis A."/>
            <person name="Montfort J."/>
            <person name="Bouchez O."/>
            <person name="Roques C."/>
            <person name="Iampietro C."/>
            <person name="Lluch J."/>
            <person name="Castinel A."/>
            <person name="Donnadieu C."/>
            <person name="Desvignes T."/>
            <person name="Floi Bucao C."/>
            <person name="Jouanno E."/>
            <person name="Wen M."/>
            <person name="Mejri S."/>
            <person name="Dirks R."/>
            <person name="Jansen H."/>
            <person name="Henkel C."/>
            <person name="Chen W.J."/>
            <person name="Zahm M."/>
            <person name="Cabau C."/>
            <person name="Klopp C."/>
            <person name="Thompson A.W."/>
            <person name="Robinson-Rechavi M."/>
            <person name="Braasch I."/>
            <person name="Lecointre G."/>
            <person name="Bobe J."/>
            <person name="Postlethwait J.H."/>
            <person name="Berthelot C."/>
            <person name="Roest Crollius H."/>
            <person name="Guiguen Y."/>
        </authorList>
    </citation>
    <scope>NUCLEOTIDE SEQUENCE</scope>
    <source>
        <strain evidence="3">WJC10195</strain>
    </source>
</reference>
<keyword evidence="4" id="KW-1185">Reference proteome</keyword>
<feature type="compositionally biased region" description="Polar residues" evidence="1">
    <location>
        <begin position="1"/>
        <end position="11"/>
    </location>
</feature>
<evidence type="ECO:0000256" key="1">
    <source>
        <dbReference type="SAM" id="MobiDB-lite"/>
    </source>
</evidence>
<keyword evidence="2" id="KW-0472">Membrane</keyword>
<dbReference type="GO" id="GO:0032588">
    <property type="term" value="C:trans-Golgi network membrane"/>
    <property type="evidence" value="ECO:0007669"/>
    <property type="project" value="TreeGrafter"/>
</dbReference>